<dbReference type="InterPro" id="IPR001789">
    <property type="entry name" value="Sig_transdc_resp-reg_receiver"/>
</dbReference>
<gene>
    <name evidence="14" type="ORF">ABHF33_06470</name>
</gene>
<dbReference type="PROSITE" id="PS50110">
    <property type="entry name" value="RESPONSE_REGULATORY"/>
    <property type="match status" value="1"/>
</dbReference>
<dbReference type="CDD" id="cd00082">
    <property type="entry name" value="HisKA"/>
    <property type="match status" value="1"/>
</dbReference>
<evidence type="ECO:0000256" key="3">
    <source>
        <dbReference type="ARBA" id="ARBA00022553"/>
    </source>
</evidence>
<dbReference type="SUPFAM" id="SSF55874">
    <property type="entry name" value="ATPase domain of HSP90 chaperone/DNA topoisomerase II/histidine kinase"/>
    <property type="match status" value="1"/>
</dbReference>
<dbReference type="PRINTS" id="PR00344">
    <property type="entry name" value="BCTRLSENSOR"/>
</dbReference>
<feature type="modified residue" description="4-aspartylphosphate" evidence="9">
    <location>
        <position position="523"/>
    </location>
</feature>
<evidence type="ECO:0000256" key="10">
    <source>
        <dbReference type="SAM" id="Coils"/>
    </source>
</evidence>
<evidence type="ECO:0000256" key="7">
    <source>
        <dbReference type="ARBA" id="ARBA00058004"/>
    </source>
</evidence>
<proteinExistence type="predicted"/>
<dbReference type="InterPro" id="IPR004358">
    <property type="entry name" value="Sig_transdc_His_kin-like_C"/>
</dbReference>
<feature type="domain" description="Histidine kinase" evidence="12">
    <location>
        <begin position="230"/>
        <end position="450"/>
    </location>
</feature>
<keyword evidence="14" id="KW-0067">ATP-binding</keyword>
<evidence type="ECO:0000256" key="9">
    <source>
        <dbReference type="PROSITE-ProRule" id="PRU00169"/>
    </source>
</evidence>
<evidence type="ECO:0000259" key="13">
    <source>
        <dbReference type="PROSITE" id="PS50110"/>
    </source>
</evidence>
<organism evidence="14">
    <name type="scientific">Chitinibacter mangrovi</name>
    <dbReference type="NCBI Taxonomy" id="3153927"/>
    <lineage>
        <taxon>Bacteria</taxon>
        <taxon>Pseudomonadati</taxon>
        <taxon>Pseudomonadota</taxon>
        <taxon>Betaproteobacteria</taxon>
        <taxon>Neisseriales</taxon>
        <taxon>Chitinibacteraceae</taxon>
        <taxon>Chitinibacter</taxon>
    </lineage>
</organism>
<dbReference type="InterPro" id="IPR005467">
    <property type="entry name" value="His_kinase_dom"/>
</dbReference>
<dbReference type="EC" id="2.7.13.3" evidence="2"/>
<keyword evidence="14" id="KW-0547">Nucleotide-binding</keyword>
<evidence type="ECO:0000256" key="2">
    <source>
        <dbReference type="ARBA" id="ARBA00012438"/>
    </source>
</evidence>
<comment type="function">
    <text evidence="7">Member of the two-component regulatory system BvgS/BvgA. Phosphorylates BvgA via a four-step phosphorelay in response to environmental signals.</text>
</comment>
<evidence type="ECO:0000256" key="8">
    <source>
        <dbReference type="ARBA" id="ARBA00070152"/>
    </source>
</evidence>
<evidence type="ECO:0000256" key="11">
    <source>
        <dbReference type="SAM" id="Phobius"/>
    </source>
</evidence>
<evidence type="ECO:0000256" key="5">
    <source>
        <dbReference type="ARBA" id="ARBA00022777"/>
    </source>
</evidence>
<dbReference type="SUPFAM" id="SSF52172">
    <property type="entry name" value="CheY-like"/>
    <property type="match status" value="1"/>
</dbReference>
<evidence type="ECO:0000256" key="4">
    <source>
        <dbReference type="ARBA" id="ARBA00022679"/>
    </source>
</evidence>
<dbReference type="InterPro" id="IPR036641">
    <property type="entry name" value="HPT_dom_sf"/>
</dbReference>
<comment type="catalytic activity">
    <reaction evidence="1">
        <text>ATP + protein L-histidine = ADP + protein N-phospho-L-histidine.</text>
        <dbReference type="EC" id="2.7.13.3"/>
    </reaction>
</comment>
<dbReference type="Gene3D" id="3.30.565.10">
    <property type="entry name" value="Histidine kinase-like ATPase, C-terminal domain"/>
    <property type="match status" value="1"/>
</dbReference>
<dbReference type="FunFam" id="3.30.565.10:FF:000010">
    <property type="entry name" value="Sensor histidine kinase RcsC"/>
    <property type="match status" value="1"/>
</dbReference>
<keyword evidence="11" id="KW-0472">Membrane</keyword>
<dbReference type="SMART" id="SM00387">
    <property type="entry name" value="HATPase_c"/>
    <property type="match status" value="1"/>
</dbReference>
<dbReference type="KEGG" id="cmav:ABHF33_06470"/>
<feature type="transmembrane region" description="Helical" evidence="11">
    <location>
        <begin position="169"/>
        <end position="194"/>
    </location>
</feature>
<evidence type="ECO:0000259" key="12">
    <source>
        <dbReference type="PROSITE" id="PS50109"/>
    </source>
</evidence>
<dbReference type="PROSITE" id="PS50109">
    <property type="entry name" value="HIS_KIN"/>
    <property type="match status" value="1"/>
</dbReference>
<keyword evidence="4" id="KW-0808">Transferase</keyword>
<protein>
    <recommendedName>
        <fullName evidence="8">Virulence sensor protein BvgS</fullName>
        <ecNumber evidence="2">2.7.13.3</ecNumber>
    </recommendedName>
</protein>
<keyword evidence="5" id="KW-0418">Kinase</keyword>
<accession>A0AAU7FE60</accession>
<dbReference type="Gene3D" id="3.40.50.2300">
    <property type="match status" value="1"/>
</dbReference>
<keyword evidence="6" id="KW-0902">Two-component regulatory system</keyword>
<dbReference type="RefSeq" id="WP_348946142.1">
    <property type="nucleotide sequence ID" value="NZ_CP157355.1"/>
</dbReference>
<dbReference type="PANTHER" id="PTHR43047">
    <property type="entry name" value="TWO-COMPONENT HISTIDINE PROTEIN KINASE"/>
    <property type="match status" value="1"/>
</dbReference>
<evidence type="ECO:0000256" key="1">
    <source>
        <dbReference type="ARBA" id="ARBA00000085"/>
    </source>
</evidence>
<keyword evidence="11" id="KW-0812">Transmembrane</keyword>
<dbReference type="SUPFAM" id="SSF47226">
    <property type="entry name" value="Histidine-containing phosphotransfer domain, HPT domain"/>
    <property type="match status" value="1"/>
</dbReference>
<dbReference type="Pfam" id="PF00072">
    <property type="entry name" value="Response_reg"/>
    <property type="match status" value="1"/>
</dbReference>
<keyword evidence="10" id="KW-0175">Coiled coil</keyword>
<dbReference type="InterPro" id="IPR036097">
    <property type="entry name" value="HisK_dim/P_sf"/>
</dbReference>
<feature type="coiled-coil region" evidence="10">
    <location>
        <begin position="196"/>
        <end position="223"/>
    </location>
</feature>
<reference evidence="14" key="1">
    <citation type="submission" date="2024-05" db="EMBL/GenBank/DDBJ databases">
        <authorList>
            <person name="Yang L."/>
            <person name="Pan L."/>
        </authorList>
    </citation>
    <scope>NUCLEOTIDE SEQUENCE</scope>
    <source>
        <strain evidence="14">FCG-7</strain>
    </source>
</reference>
<dbReference type="SUPFAM" id="SSF47384">
    <property type="entry name" value="Homodimeric domain of signal transducing histidine kinase"/>
    <property type="match status" value="1"/>
</dbReference>
<dbReference type="EMBL" id="CP157355">
    <property type="protein sequence ID" value="XBM01905.1"/>
    <property type="molecule type" value="Genomic_DNA"/>
</dbReference>
<evidence type="ECO:0000313" key="14">
    <source>
        <dbReference type="EMBL" id="XBM01905.1"/>
    </source>
</evidence>
<dbReference type="Pfam" id="PF02518">
    <property type="entry name" value="HATPase_c"/>
    <property type="match status" value="1"/>
</dbReference>
<dbReference type="Pfam" id="PF00512">
    <property type="entry name" value="HisKA"/>
    <property type="match status" value="1"/>
</dbReference>
<feature type="domain" description="Response regulatory" evidence="13">
    <location>
        <begin position="473"/>
        <end position="588"/>
    </location>
</feature>
<feature type="transmembrane region" description="Helical" evidence="11">
    <location>
        <begin position="6"/>
        <end position="26"/>
    </location>
</feature>
<evidence type="ECO:0000256" key="6">
    <source>
        <dbReference type="ARBA" id="ARBA00023012"/>
    </source>
</evidence>
<dbReference type="SMART" id="SM00448">
    <property type="entry name" value="REC"/>
    <property type="match status" value="1"/>
</dbReference>
<dbReference type="InterPro" id="IPR036890">
    <property type="entry name" value="HATPase_C_sf"/>
</dbReference>
<dbReference type="CDD" id="cd17546">
    <property type="entry name" value="REC_hyHK_CKI1_RcsC-like"/>
    <property type="match status" value="1"/>
</dbReference>
<keyword evidence="3 9" id="KW-0597">Phosphoprotein</keyword>
<dbReference type="AlphaFoldDB" id="A0AAU7FE60"/>
<dbReference type="GO" id="GO:0005524">
    <property type="term" value="F:ATP binding"/>
    <property type="evidence" value="ECO:0007669"/>
    <property type="project" value="UniProtKB-KW"/>
</dbReference>
<dbReference type="Gene3D" id="1.10.287.130">
    <property type="match status" value="1"/>
</dbReference>
<sequence length="703" mass="78563">MSRRFLLILLVMSSVLLLNFSLIVYFEQQQKAELVDFAEQGVGNQLWQIFQFRGEFNRLREAVDNRDEDDLSLRFDIVFSRVHSFEMDATLKQFSDPVLRTALLPSLKQLVTSIDQQIRTRPLTPARWAQLQQQINAQQEPIEDMVQRIRTEETKRNDLKKDRLAKLGFWRVLLASLQVVLLLAFAALALRGLWRSEQQRHKLQQLNQSLLEARQQAEAANATKSRFLAHISHEIRTPLTSILGYTERLRQNSELSETQKLHLGHIAHSGEHLLSLLNHVLDLSKSESGKLELVNEPLRLAKLKSELEGMFALMAQQKALTLSIEYADDLPGSLLLDAGKLRQILINLIGNSMKFTEQGFVRLEICGVALANRQYLLRAKVSDSGCGIAAYELANLFHPFEQTESGKHLGGTGLGLALSRDFARLMGGDIQASSTQGQGSEFIVTLIAAIADEAGAQAQAVVHHEGLSALGKIILVVEDQEVNRDLLCEILDEAGAKPLGAENGLDALQILRQKPEIDFVLMDFHMPGPDGLLTCAQMREQGMTQPVYLISASPEYELRQRPEFALLAGYLSKPYQAQDLLEMLGLNGQPMLVQAVEDADDKVMAWQQAQAYLGFSNERFLALAEKGFIRLQDLEQDFVLALQQGQLDEAKRHAHSAKGIASQLGALALAKNWALFEANPLLQEPGMDEIAALRIHCLALLKQ</sequence>
<dbReference type="InterPro" id="IPR011006">
    <property type="entry name" value="CheY-like_superfamily"/>
</dbReference>
<keyword evidence="11" id="KW-1133">Transmembrane helix</keyword>
<dbReference type="GO" id="GO:0000155">
    <property type="term" value="F:phosphorelay sensor kinase activity"/>
    <property type="evidence" value="ECO:0007669"/>
    <property type="project" value="InterPro"/>
</dbReference>
<dbReference type="InterPro" id="IPR003594">
    <property type="entry name" value="HATPase_dom"/>
</dbReference>
<dbReference type="SMART" id="SM00388">
    <property type="entry name" value="HisKA"/>
    <property type="match status" value="1"/>
</dbReference>
<name>A0AAU7FE60_9NEIS</name>
<dbReference type="InterPro" id="IPR003661">
    <property type="entry name" value="HisK_dim/P_dom"/>
</dbReference>